<evidence type="ECO:0008006" key="3">
    <source>
        <dbReference type="Google" id="ProtNLM"/>
    </source>
</evidence>
<dbReference type="RefSeq" id="WP_323275885.1">
    <property type="nucleotide sequence ID" value="NZ_JAYGHT010000077.1"/>
</dbReference>
<comment type="caution">
    <text evidence="1">The sequence shown here is derived from an EMBL/GenBank/DDBJ whole genome shotgun (WGS) entry which is preliminary data.</text>
</comment>
<gene>
    <name evidence="1" type="ORF">VB854_15075</name>
</gene>
<evidence type="ECO:0000313" key="2">
    <source>
        <dbReference type="Proteomes" id="UP001301728"/>
    </source>
</evidence>
<organism evidence="1 2">
    <name type="scientific">Limnoraphis robusta CCNP1315</name>
    <dbReference type="NCBI Taxonomy" id="3110306"/>
    <lineage>
        <taxon>Bacteria</taxon>
        <taxon>Bacillati</taxon>
        <taxon>Cyanobacteriota</taxon>
        <taxon>Cyanophyceae</taxon>
        <taxon>Oscillatoriophycideae</taxon>
        <taxon>Oscillatoriales</taxon>
        <taxon>Sirenicapillariaceae</taxon>
        <taxon>Limnoraphis</taxon>
    </lineage>
</organism>
<dbReference type="EMBL" id="JAYGHT010000077">
    <property type="protein sequence ID" value="MEA5520269.1"/>
    <property type="molecule type" value="Genomic_DNA"/>
</dbReference>
<reference evidence="1 2" key="1">
    <citation type="submission" date="2023-12" db="EMBL/GenBank/DDBJ databases">
        <title>Baltic Sea Cyanobacteria.</title>
        <authorList>
            <person name="Delbaje E."/>
            <person name="Fewer D.P."/>
            <person name="Shishido T.K."/>
        </authorList>
    </citation>
    <scope>NUCLEOTIDE SEQUENCE [LARGE SCALE GENOMIC DNA]</scope>
    <source>
        <strain evidence="1 2">CCNP 1315</strain>
    </source>
</reference>
<evidence type="ECO:0000313" key="1">
    <source>
        <dbReference type="EMBL" id="MEA5520269.1"/>
    </source>
</evidence>
<name>A0ABU5TZA1_9CYAN</name>
<dbReference type="Proteomes" id="UP001301728">
    <property type="component" value="Unassembled WGS sequence"/>
</dbReference>
<keyword evidence="2" id="KW-1185">Reference proteome</keyword>
<sequence length="76" mass="9000">MKSLAKTHQKIELLTWKSTEVELFSYQKFKKPQQHLLVEFIQTVGHFSQKNADVLLNILRLYFNTLIPYYITLVAT</sequence>
<protein>
    <recommendedName>
        <fullName evidence="3">Transposase</fullName>
    </recommendedName>
</protein>
<proteinExistence type="predicted"/>
<accession>A0ABU5TZA1</accession>